<proteinExistence type="predicted"/>
<dbReference type="PANTHER" id="PTHR33064:SF37">
    <property type="entry name" value="RIBONUCLEASE H"/>
    <property type="match status" value="1"/>
</dbReference>
<dbReference type="GO" id="GO:0003964">
    <property type="term" value="F:RNA-directed DNA polymerase activity"/>
    <property type="evidence" value="ECO:0007669"/>
    <property type="project" value="UniProtKB-EC"/>
</dbReference>
<evidence type="ECO:0000313" key="3">
    <source>
        <dbReference type="WBParaSite" id="HPLM_0002120001-mRNA-1"/>
    </source>
</evidence>
<dbReference type="Gene3D" id="3.30.70.270">
    <property type="match status" value="2"/>
</dbReference>
<dbReference type="AlphaFoldDB" id="A0A0N4XA05"/>
<organism evidence="3">
    <name type="scientific">Haemonchus placei</name>
    <name type="common">Barber's pole worm</name>
    <dbReference type="NCBI Taxonomy" id="6290"/>
    <lineage>
        <taxon>Eukaryota</taxon>
        <taxon>Metazoa</taxon>
        <taxon>Ecdysozoa</taxon>
        <taxon>Nematoda</taxon>
        <taxon>Chromadorea</taxon>
        <taxon>Rhabditida</taxon>
        <taxon>Rhabditina</taxon>
        <taxon>Rhabditomorpha</taxon>
        <taxon>Strongyloidea</taxon>
        <taxon>Trichostrongylidae</taxon>
        <taxon>Haemonchus</taxon>
    </lineage>
</organism>
<dbReference type="FunFam" id="3.30.70.270:FF:000020">
    <property type="entry name" value="Transposon Tf2-6 polyprotein-like Protein"/>
    <property type="match status" value="1"/>
</dbReference>
<dbReference type="OMA" id="PISTHWI"/>
<dbReference type="InterPro" id="IPR041577">
    <property type="entry name" value="RT_RNaseH_2"/>
</dbReference>
<dbReference type="InterPro" id="IPR043128">
    <property type="entry name" value="Rev_trsase/Diguanyl_cyclase"/>
</dbReference>
<dbReference type="Pfam" id="PF17919">
    <property type="entry name" value="RT_RNaseH_2"/>
    <property type="match status" value="1"/>
</dbReference>
<dbReference type="EC" id="2.7.7.49" evidence="1"/>
<dbReference type="WBParaSite" id="HPLM_0002120001-mRNA-1">
    <property type="protein sequence ID" value="HPLM_0002120001-mRNA-1"/>
    <property type="gene ID" value="HPLM_0002120001"/>
</dbReference>
<evidence type="ECO:0000259" key="2">
    <source>
        <dbReference type="Pfam" id="PF17919"/>
    </source>
</evidence>
<dbReference type="InterPro" id="IPR051320">
    <property type="entry name" value="Viral_Replic_Matur_Polypro"/>
</dbReference>
<name>A0A0N4XA05_HAEPC</name>
<dbReference type="PANTHER" id="PTHR33064">
    <property type="entry name" value="POL PROTEIN"/>
    <property type="match status" value="1"/>
</dbReference>
<reference evidence="3" key="1">
    <citation type="submission" date="2017-02" db="UniProtKB">
        <authorList>
            <consortium name="WormBaseParasite"/>
        </authorList>
    </citation>
    <scope>IDENTIFICATION</scope>
</reference>
<sequence length="177" mass="20508">LRQFHLKASPKKCVFARNQITFLGHVINENSYSPAEANTRAVREFPTPRNVKEVKRFLGMVGFFRKFIPIFANIAEPLTWLTRKDNKFQWTDQQESAFITLRDALIQRPILGFPNYEKPFHIFTDASAVAQAGALMQEFEESQKRFYAVAYCSRTLSDTERRWPAVQIELGAIIYAL</sequence>
<feature type="domain" description="Reverse transcriptase/retrotransposon-derived protein RNase H-like" evidence="2">
    <location>
        <begin position="90"/>
        <end position="177"/>
    </location>
</feature>
<dbReference type="InterPro" id="IPR043502">
    <property type="entry name" value="DNA/RNA_pol_sf"/>
</dbReference>
<evidence type="ECO:0000256" key="1">
    <source>
        <dbReference type="ARBA" id="ARBA00012493"/>
    </source>
</evidence>
<accession>A0A0N4XA05</accession>
<protein>
    <recommendedName>
        <fullName evidence="1">RNA-directed DNA polymerase</fullName>
        <ecNumber evidence="1">2.7.7.49</ecNumber>
    </recommendedName>
</protein>
<dbReference type="SUPFAM" id="SSF56672">
    <property type="entry name" value="DNA/RNA polymerases"/>
    <property type="match status" value="1"/>
</dbReference>